<evidence type="ECO:0000256" key="2">
    <source>
        <dbReference type="ARBA" id="ARBA00022670"/>
    </source>
</evidence>
<dbReference type="GO" id="GO:0003697">
    <property type="term" value="F:single-stranded DNA binding"/>
    <property type="evidence" value="ECO:0007669"/>
    <property type="project" value="InterPro"/>
</dbReference>
<evidence type="ECO:0000256" key="7">
    <source>
        <dbReference type="ARBA" id="ARBA00023239"/>
    </source>
</evidence>
<comment type="caution">
    <text evidence="9">The sequence shown here is derived from an EMBL/GenBank/DDBJ whole genome shotgun (WGS) entry which is preliminary data.</text>
</comment>
<dbReference type="RefSeq" id="WP_152575511.1">
    <property type="nucleotide sequence ID" value="NZ_VIKU02000005.1"/>
</dbReference>
<dbReference type="SUPFAM" id="SSF143081">
    <property type="entry name" value="BB1717-like"/>
    <property type="match status" value="1"/>
</dbReference>
<dbReference type="EMBL" id="VIKU02000005">
    <property type="protein sequence ID" value="NHF61023.1"/>
    <property type="molecule type" value="Genomic_DNA"/>
</dbReference>
<keyword evidence="2 8" id="KW-0645">Protease</keyword>
<reference evidence="9" key="1">
    <citation type="submission" date="2019-07" db="EMBL/GenBank/DDBJ databases">
        <authorList>
            <person name="De-Chao Zhang Q."/>
        </authorList>
    </citation>
    <scope>NUCLEOTIDE SEQUENCE</scope>
    <source>
        <strain evidence="9">TP-CH-4</strain>
    </source>
</reference>
<evidence type="ECO:0000313" key="10">
    <source>
        <dbReference type="Proteomes" id="UP000707206"/>
    </source>
</evidence>
<dbReference type="InterPro" id="IPR003738">
    <property type="entry name" value="SRAP"/>
</dbReference>
<dbReference type="GO" id="GO:0008233">
    <property type="term" value="F:peptidase activity"/>
    <property type="evidence" value="ECO:0007669"/>
    <property type="project" value="UniProtKB-KW"/>
</dbReference>
<keyword evidence="5" id="KW-0190">Covalent protein-DNA linkage</keyword>
<dbReference type="GO" id="GO:0006508">
    <property type="term" value="P:proteolysis"/>
    <property type="evidence" value="ECO:0007669"/>
    <property type="project" value="UniProtKB-KW"/>
</dbReference>
<accession>A0A967EF42</accession>
<keyword evidence="4 8" id="KW-0378">Hydrolase</keyword>
<dbReference type="Proteomes" id="UP000707206">
    <property type="component" value="Unassembled WGS sequence"/>
</dbReference>
<reference evidence="9" key="2">
    <citation type="submission" date="2020-03" db="EMBL/GenBank/DDBJ databases">
        <title>Flavobacteriaceae bacterium strain TP-CH-4, a member of the family Flavobacteriaceae isolated from a deep-sea seamount.</title>
        <authorList>
            <person name="Zhang D.-C."/>
        </authorList>
    </citation>
    <scope>NUCLEOTIDE SEQUENCE</scope>
    <source>
        <strain evidence="9">TP-CH-4</strain>
    </source>
</reference>
<name>A0A967EF42_9FLAO</name>
<dbReference type="Pfam" id="PF02586">
    <property type="entry name" value="SRAP"/>
    <property type="match status" value="1"/>
</dbReference>
<keyword evidence="7" id="KW-0456">Lyase</keyword>
<gene>
    <name evidence="9" type="ORF">FK220_016850</name>
</gene>
<dbReference type="GO" id="GO:0016829">
    <property type="term" value="F:lyase activity"/>
    <property type="evidence" value="ECO:0007669"/>
    <property type="project" value="UniProtKB-KW"/>
</dbReference>
<keyword evidence="10" id="KW-1185">Reference proteome</keyword>
<evidence type="ECO:0000256" key="8">
    <source>
        <dbReference type="RuleBase" id="RU364100"/>
    </source>
</evidence>
<dbReference type="PANTHER" id="PTHR13604">
    <property type="entry name" value="DC12-RELATED"/>
    <property type="match status" value="1"/>
</dbReference>
<evidence type="ECO:0000256" key="5">
    <source>
        <dbReference type="ARBA" id="ARBA00023124"/>
    </source>
</evidence>
<evidence type="ECO:0000256" key="6">
    <source>
        <dbReference type="ARBA" id="ARBA00023125"/>
    </source>
</evidence>
<evidence type="ECO:0000256" key="1">
    <source>
        <dbReference type="ARBA" id="ARBA00008136"/>
    </source>
</evidence>
<proteinExistence type="inferred from homology"/>
<dbReference type="EC" id="3.4.-.-" evidence="8"/>
<organism evidence="9 10">
    <name type="scientific">Pelagihabitans pacificus</name>
    <dbReference type="NCBI Taxonomy" id="2696054"/>
    <lineage>
        <taxon>Bacteria</taxon>
        <taxon>Pseudomonadati</taxon>
        <taxon>Bacteroidota</taxon>
        <taxon>Flavobacteriia</taxon>
        <taxon>Flavobacteriales</taxon>
        <taxon>Flavobacteriaceae</taxon>
        <taxon>Pelagihabitans</taxon>
    </lineage>
</organism>
<evidence type="ECO:0000256" key="3">
    <source>
        <dbReference type="ARBA" id="ARBA00022763"/>
    </source>
</evidence>
<protein>
    <recommendedName>
        <fullName evidence="8">Abasic site processing protein</fullName>
        <ecNumber evidence="8">3.4.-.-</ecNumber>
    </recommendedName>
</protein>
<comment type="similarity">
    <text evidence="1 8">Belongs to the SOS response-associated peptidase family.</text>
</comment>
<evidence type="ECO:0000256" key="4">
    <source>
        <dbReference type="ARBA" id="ARBA00022801"/>
    </source>
</evidence>
<sequence>MYYKLSNTAERIRIEHLFEVTFKYPHLYRPELIINGLNETNVPIITKEEPDKISLSIWGLLPEDFNDDWSSFQNLTNTLNIDKGRLYSDSWCLAAFKKRKCLIVVTGFFTSFLKNGQIYPYHIGLPDGEPFFLAGIYNRLSDGFLTCSLLLGPAEAHITKFQNLANTMPLIIPKDYSELWLGEDFELNELTELTKYPRRNRLKANPIAKDFFKNNITFDGMLHPMDYLDIPKDDGEL</sequence>
<dbReference type="GO" id="GO:0106300">
    <property type="term" value="P:protein-DNA covalent cross-linking repair"/>
    <property type="evidence" value="ECO:0007669"/>
    <property type="project" value="InterPro"/>
</dbReference>
<dbReference type="PANTHER" id="PTHR13604:SF0">
    <property type="entry name" value="ABASIC SITE PROCESSING PROTEIN HMCES"/>
    <property type="match status" value="1"/>
</dbReference>
<evidence type="ECO:0000313" key="9">
    <source>
        <dbReference type="EMBL" id="NHF61023.1"/>
    </source>
</evidence>
<dbReference type="Gene3D" id="3.90.1680.10">
    <property type="entry name" value="SOS response associated peptidase-like"/>
    <property type="match status" value="1"/>
</dbReference>
<dbReference type="InterPro" id="IPR036590">
    <property type="entry name" value="SRAP-like"/>
</dbReference>
<keyword evidence="3" id="KW-0227">DNA damage</keyword>
<dbReference type="AlphaFoldDB" id="A0A967EF42"/>
<keyword evidence="6" id="KW-0238">DNA-binding</keyword>